<dbReference type="Gene3D" id="3.50.30.40">
    <property type="entry name" value="Ribonuclease E inhibitor RraA/RraA-like"/>
    <property type="match status" value="1"/>
</dbReference>
<feature type="binding site" evidence="2">
    <location>
        <begin position="366"/>
        <end position="369"/>
    </location>
    <ligand>
        <name>substrate</name>
    </ligand>
</feature>
<evidence type="ECO:0000259" key="4">
    <source>
        <dbReference type="Pfam" id="PF01557"/>
    </source>
</evidence>
<evidence type="ECO:0000313" key="5">
    <source>
        <dbReference type="EMBL" id="QIV88246.1"/>
    </source>
</evidence>
<protein>
    <submittedName>
        <fullName evidence="5">Fumarylacetoacetate hydrolase family protein</fullName>
    </submittedName>
</protein>
<dbReference type="SUPFAM" id="SSF89562">
    <property type="entry name" value="RraA-like"/>
    <property type="match status" value="1"/>
</dbReference>
<dbReference type="InterPro" id="IPR036663">
    <property type="entry name" value="Fumarylacetoacetase_C_sf"/>
</dbReference>
<dbReference type="InterPro" id="IPR011234">
    <property type="entry name" value="Fumarylacetoacetase-like_C"/>
</dbReference>
<dbReference type="GO" id="GO:0046872">
    <property type="term" value="F:metal ion binding"/>
    <property type="evidence" value="ECO:0007669"/>
    <property type="project" value="UniProtKB-KW"/>
</dbReference>
<keyword evidence="1 2" id="KW-0479">Metal-binding</keyword>
<evidence type="ECO:0000256" key="3">
    <source>
        <dbReference type="SAM" id="MobiDB-lite"/>
    </source>
</evidence>
<dbReference type="NCBIfam" id="NF006093">
    <property type="entry name" value="PRK08245.1"/>
    <property type="match status" value="1"/>
</dbReference>
<feature type="compositionally biased region" description="Basic and acidic residues" evidence="3">
    <location>
        <begin position="243"/>
        <end position="253"/>
    </location>
</feature>
<dbReference type="InterPro" id="IPR005493">
    <property type="entry name" value="RraA/RraA-like"/>
</dbReference>
<feature type="binding site" evidence="2">
    <location>
        <position position="389"/>
    </location>
    <ligand>
        <name>Mg(2+)</name>
        <dbReference type="ChEBI" id="CHEBI:18420"/>
    </ligand>
</feature>
<dbReference type="GO" id="GO:0016787">
    <property type="term" value="F:hydrolase activity"/>
    <property type="evidence" value="ECO:0007669"/>
    <property type="project" value="UniProtKB-KW"/>
</dbReference>
<dbReference type="PANTHER" id="PTHR11820">
    <property type="entry name" value="ACYLPYRUVASE"/>
    <property type="match status" value="1"/>
</dbReference>
<dbReference type="Pfam" id="PF03737">
    <property type="entry name" value="RraA-like"/>
    <property type="match status" value="1"/>
</dbReference>
<evidence type="ECO:0000256" key="1">
    <source>
        <dbReference type="ARBA" id="ARBA00022723"/>
    </source>
</evidence>
<dbReference type="PANTHER" id="PTHR11820:SF112">
    <property type="entry name" value="FUMARYLACETOACETATE HYDROLASE FAMILY PROTEIN (AFU_ORTHOLOGUE AFUA_1G02370)-RELATED"/>
    <property type="match status" value="1"/>
</dbReference>
<dbReference type="AlphaFoldDB" id="A0A6H0SM93"/>
<gene>
    <name evidence="5" type="ORF">D3791_14700</name>
</gene>
<dbReference type="InterPro" id="IPR036704">
    <property type="entry name" value="RraA/RraA-like_sf"/>
</dbReference>
<dbReference type="RefSeq" id="WP_172512632.1">
    <property type="nucleotide sequence ID" value="NZ_CP032549.1"/>
</dbReference>
<proteinExistence type="predicted"/>
<keyword evidence="5" id="KW-0378">Hydrolase</keyword>
<evidence type="ECO:0000256" key="2">
    <source>
        <dbReference type="PIRSR" id="PIRSR605493-1"/>
    </source>
</evidence>
<sequence>MTKVGRSTVTTTVPVTEETFAQAGKVLAVHLSYSSRAAQRGRTPKFPSYFLKASSSLSATNGTVERPAGTELLAFEGEIALIIGTAARRVSVEEAWTYVGSITASNDLGVHDMKYADKGSNIRSKSGDGYTPLGPNLLDAASLDPAKLRVQTWVNGNLAQDATTSELLFSFAQIVADLSQQMTLQPGDIILTGTPAGSTVFFPGDVVEVEVTDLITGTSTGKLKTTATEGTAAFGSFGNQPKVNEKDKEDAYGDRTSAGLPPVITGKDALTDAVREQLASVATATLSATLRKRGLNNVNIEVPGATKGMQRVIGTARTLRYIPNREDLFKAHGGGYNTQKQSIDSLNSGEILVMEARGETGSATLGDILALRSQQLGAAGIISDGGVRDLDAVSNLEIPVFYNGAHPAVLGRKHVAWDKDITVACGGVSVQPGDVIVADSDGIVVIPPALVEEVAAEAVVTESNDEFIFAMVKRGYAIEGLFPMNAEWKAKYNAWKDAGSPELDSWVL</sequence>
<dbReference type="Pfam" id="PF01557">
    <property type="entry name" value="FAA_hydrolase"/>
    <property type="match status" value="1"/>
</dbReference>
<dbReference type="CDD" id="cd16841">
    <property type="entry name" value="RraA_family"/>
    <property type="match status" value="1"/>
</dbReference>
<dbReference type="EMBL" id="CP032549">
    <property type="protein sequence ID" value="QIV88246.1"/>
    <property type="molecule type" value="Genomic_DNA"/>
</dbReference>
<evidence type="ECO:0000313" key="6">
    <source>
        <dbReference type="Proteomes" id="UP000502331"/>
    </source>
</evidence>
<dbReference type="SUPFAM" id="SSF56529">
    <property type="entry name" value="FAH"/>
    <property type="match status" value="1"/>
</dbReference>
<comment type="cofactor">
    <cofactor evidence="2">
        <name>Mg(2+)</name>
        <dbReference type="ChEBI" id="CHEBI:18420"/>
    </cofactor>
</comment>
<keyword evidence="2" id="KW-0460">Magnesium</keyword>
<name>A0A6H0SM93_9MICC</name>
<feature type="binding site" evidence="2">
    <location>
        <position position="388"/>
    </location>
    <ligand>
        <name>substrate</name>
    </ligand>
</feature>
<feature type="domain" description="Fumarylacetoacetase-like C-terminal" evidence="4">
    <location>
        <begin position="32"/>
        <end position="214"/>
    </location>
</feature>
<dbReference type="Proteomes" id="UP000502331">
    <property type="component" value="Chromosome"/>
</dbReference>
<accession>A0A6H0SM93</accession>
<dbReference type="NCBIfam" id="NF009399">
    <property type="entry name" value="PRK12764.1"/>
    <property type="match status" value="1"/>
</dbReference>
<keyword evidence="6" id="KW-1185">Reference proteome</keyword>
<reference evidence="5 6" key="1">
    <citation type="submission" date="2018-09" db="EMBL/GenBank/DDBJ databases">
        <title>Glutamicibacter mishrai S5-52T (LMG 29155T = KCTC 39846T).</title>
        <authorList>
            <person name="Das S.K."/>
        </authorList>
    </citation>
    <scope>NUCLEOTIDE SEQUENCE [LARGE SCALE GENOMIC DNA]</scope>
    <source>
        <strain evidence="5 6">S5-52</strain>
    </source>
</reference>
<organism evidence="5 6">
    <name type="scientific">Glutamicibacter mishrai</name>
    <dbReference type="NCBI Taxonomy" id="1775880"/>
    <lineage>
        <taxon>Bacteria</taxon>
        <taxon>Bacillati</taxon>
        <taxon>Actinomycetota</taxon>
        <taxon>Actinomycetes</taxon>
        <taxon>Micrococcales</taxon>
        <taxon>Micrococcaceae</taxon>
        <taxon>Glutamicibacter</taxon>
    </lineage>
</organism>
<dbReference type="Gene3D" id="3.90.850.10">
    <property type="entry name" value="Fumarylacetoacetase-like, C-terminal domain"/>
    <property type="match status" value="1"/>
</dbReference>
<feature type="region of interest" description="Disordered" evidence="3">
    <location>
        <begin position="235"/>
        <end position="259"/>
    </location>
</feature>